<evidence type="ECO:0000313" key="3">
    <source>
        <dbReference type="Proteomes" id="UP001295420"/>
    </source>
</evidence>
<dbReference type="Proteomes" id="UP001295420">
    <property type="component" value="Unassembled WGS sequence"/>
</dbReference>
<evidence type="ECO:0000313" key="2">
    <source>
        <dbReference type="EMBL" id="CAH1543343.1"/>
    </source>
</evidence>
<accession>A0AAU9QEJ8</accession>
<dbReference type="EMBL" id="CAKMTQ010000075">
    <property type="protein sequence ID" value="CAH1543343.1"/>
    <property type="molecule type" value="Genomic_DNA"/>
</dbReference>
<reference evidence="2" key="1">
    <citation type="submission" date="2022-01" db="EMBL/GenBank/DDBJ databases">
        <authorList>
            <person name="Lagorce A."/>
        </authorList>
    </citation>
    <scope>NUCLEOTIDE SEQUENCE</scope>
    <source>
        <strain evidence="2">Th15_F1_D04</strain>
    </source>
</reference>
<dbReference type="AlphaFoldDB" id="A0AAU9QEJ8"/>
<sequence>MQMHNFKLINIKVDNAISNFIFDQFRLISSRHFIVTLTFFSVTFYIQRQLKDKEK</sequence>
<protein>
    <submittedName>
        <fullName evidence="2">Uncharacterized protein</fullName>
    </submittedName>
</protein>
<comment type="caution">
    <text evidence="2">The sequence shown here is derived from an EMBL/GenBank/DDBJ whole genome shotgun (WGS) entry which is preliminary data.</text>
</comment>
<keyword evidence="1" id="KW-0472">Membrane</keyword>
<evidence type="ECO:0000256" key="1">
    <source>
        <dbReference type="SAM" id="Phobius"/>
    </source>
</evidence>
<name>A0AAU9QEJ8_9VIBR</name>
<keyword evidence="1" id="KW-1133">Transmembrane helix</keyword>
<organism evidence="2 3">
    <name type="scientific">Vibrio owensii</name>
    <dbReference type="NCBI Taxonomy" id="696485"/>
    <lineage>
        <taxon>Bacteria</taxon>
        <taxon>Pseudomonadati</taxon>
        <taxon>Pseudomonadota</taxon>
        <taxon>Gammaproteobacteria</taxon>
        <taxon>Vibrionales</taxon>
        <taxon>Vibrionaceae</taxon>
        <taxon>Vibrio</taxon>
    </lineage>
</organism>
<feature type="transmembrane region" description="Helical" evidence="1">
    <location>
        <begin position="28"/>
        <end position="46"/>
    </location>
</feature>
<proteinExistence type="predicted"/>
<keyword evidence="1" id="KW-0812">Transmembrane</keyword>
<gene>
    <name evidence="2" type="ORF">THF1D04_90149</name>
</gene>